<evidence type="ECO:0000313" key="4">
    <source>
        <dbReference type="Proteomes" id="UP000324748"/>
    </source>
</evidence>
<protein>
    <submittedName>
        <fullName evidence="3">Uncharacterized protein</fullName>
    </submittedName>
</protein>
<gene>
    <name evidence="3" type="ORF">PGT21_002704</name>
    <name evidence="2" type="ORF">PGTUg99_009335</name>
</gene>
<reference evidence="4 5" key="1">
    <citation type="submission" date="2019-05" db="EMBL/GenBank/DDBJ databases">
        <title>Emergence of the Ug99 lineage of the wheat stem rust pathogen through somatic hybridization.</title>
        <authorList>
            <person name="Li F."/>
            <person name="Upadhyaya N.M."/>
            <person name="Sperschneider J."/>
            <person name="Matny O."/>
            <person name="Nguyen-Phuc H."/>
            <person name="Mago R."/>
            <person name="Raley C."/>
            <person name="Miller M.E."/>
            <person name="Silverstein K.A.T."/>
            <person name="Henningsen E."/>
            <person name="Hirsch C.D."/>
            <person name="Visser B."/>
            <person name="Pretorius Z.A."/>
            <person name="Steffenson B.J."/>
            <person name="Schwessinger B."/>
            <person name="Dodds P.N."/>
            <person name="Figueroa M."/>
        </authorList>
    </citation>
    <scope>NUCLEOTIDE SEQUENCE [LARGE SCALE GENOMIC DNA]</scope>
    <source>
        <strain evidence="3">21-0</strain>
        <strain evidence="2 5">Ug99</strain>
    </source>
</reference>
<sequence length="106" mass="11937">MGAKFCESAFRRSEATERCALTPWLAFSLVLDLEYINTHPGNVIGDSHDRSNKSDSTRSKTVESRPTFGRSLKKDLALADVGQENLLQHYYRMFNNGLAIEGQVRT</sequence>
<proteinExistence type="predicted"/>
<dbReference type="Proteomes" id="UP000324748">
    <property type="component" value="Unassembled WGS sequence"/>
</dbReference>
<evidence type="ECO:0000256" key="1">
    <source>
        <dbReference type="SAM" id="MobiDB-lite"/>
    </source>
</evidence>
<evidence type="ECO:0000313" key="5">
    <source>
        <dbReference type="Proteomes" id="UP000325313"/>
    </source>
</evidence>
<feature type="compositionally biased region" description="Basic and acidic residues" evidence="1">
    <location>
        <begin position="46"/>
        <end position="63"/>
    </location>
</feature>
<dbReference type="EMBL" id="VSWC01000157">
    <property type="protein sequence ID" value="KAA1074362.1"/>
    <property type="molecule type" value="Genomic_DNA"/>
</dbReference>
<evidence type="ECO:0000313" key="2">
    <source>
        <dbReference type="EMBL" id="KAA1072512.1"/>
    </source>
</evidence>
<keyword evidence="4" id="KW-1185">Reference proteome</keyword>
<comment type="caution">
    <text evidence="3">The sequence shown here is derived from an EMBL/GenBank/DDBJ whole genome shotgun (WGS) entry which is preliminary data.</text>
</comment>
<dbReference type="EMBL" id="VDEP01000478">
    <property type="protein sequence ID" value="KAA1072512.1"/>
    <property type="molecule type" value="Genomic_DNA"/>
</dbReference>
<evidence type="ECO:0000313" key="3">
    <source>
        <dbReference type="EMBL" id="KAA1074362.1"/>
    </source>
</evidence>
<dbReference type="Proteomes" id="UP000325313">
    <property type="component" value="Unassembled WGS sequence"/>
</dbReference>
<name>A0A5B0MCJ0_PUCGR</name>
<dbReference type="AlphaFoldDB" id="A0A5B0MCJ0"/>
<accession>A0A5B0MCJ0</accession>
<feature type="region of interest" description="Disordered" evidence="1">
    <location>
        <begin position="41"/>
        <end position="68"/>
    </location>
</feature>
<organism evidence="3 4">
    <name type="scientific">Puccinia graminis f. sp. tritici</name>
    <dbReference type="NCBI Taxonomy" id="56615"/>
    <lineage>
        <taxon>Eukaryota</taxon>
        <taxon>Fungi</taxon>
        <taxon>Dikarya</taxon>
        <taxon>Basidiomycota</taxon>
        <taxon>Pucciniomycotina</taxon>
        <taxon>Pucciniomycetes</taxon>
        <taxon>Pucciniales</taxon>
        <taxon>Pucciniaceae</taxon>
        <taxon>Puccinia</taxon>
    </lineage>
</organism>